<feature type="chain" id="PRO_5008089215" description="Glucans biosynthesis protein G" evidence="7">
    <location>
        <begin position="36"/>
        <end position="532"/>
    </location>
</feature>
<dbReference type="GO" id="GO:0030288">
    <property type="term" value="C:outer membrane-bounded periplasmic space"/>
    <property type="evidence" value="ECO:0007669"/>
    <property type="project" value="TreeGrafter"/>
</dbReference>
<keyword evidence="10" id="KW-1185">Reference proteome</keyword>
<keyword evidence="6" id="KW-0574">Periplasm</keyword>
<dbReference type="InterPro" id="IPR011013">
    <property type="entry name" value="Gal_mutarotase_sf_dom"/>
</dbReference>
<dbReference type="UniPathway" id="UPA00637"/>
<dbReference type="PANTHER" id="PTHR30504:SF4">
    <property type="entry name" value="GLUCANS BIOSYNTHESIS PROTEIN G"/>
    <property type="match status" value="1"/>
</dbReference>
<evidence type="ECO:0000256" key="1">
    <source>
        <dbReference type="ARBA" id="ARBA00004418"/>
    </source>
</evidence>
<accession>A0A178IPW2</accession>
<comment type="subcellular location">
    <subcellularLocation>
        <location evidence="1">Periplasm</location>
    </subcellularLocation>
</comment>
<dbReference type="Pfam" id="PF04349">
    <property type="entry name" value="MdoG"/>
    <property type="match status" value="1"/>
</dbReference>
<dbReference type="GO" id="GO:0003824">
    <property type="term" value="F:catalytic activity"/>
    <property type="evidence" value="ECO:0007669"/>
    <property type="project" value="InterPro"/>
</dbReference>
<dbReference type="Gene3D" id="2.70.98.10">
    <property type="match status" value="1"/>
</dbReference>
<dbReference type="OrthoDB" id="335750at2"/>
<gene>
    <name evidence="9" type="ORF">AW736_03910</name>
</gene>
<evidence type="ECO:0000313" key="10">
    <source>
        <dbReference type="Proteomes" id="UP000078486"/>
    </source>
</evidence>
<dbReference type="FunFam" id="2.70.98.10:FF:000001">
    <property type="entry name" value="Glucans biosynthesis protein G"/>
    <property type="match status" value="1"/>
</dbReference>
<name>A0A178IPW2_9BACT</name>
<dbReference type="GO" id="GO:0051274">
    <property type="term" value="P:beta-glucan biosynthetic process"/>
    <property type="evidence" value="ECO:0007669"/>
    <property type="project" value="TreeGrafter"/>
</dbReference>
<organism evidence="9 10">
    <name type="scientific">Termitidicoccus mucosus</name>
    <dbReference type="NCBI Taxonomy" id="1184151"/>
    <lineage>
        <taxon>Bacteria</taxon>
        <taxon>Pseudomonadati</taxon>
        <taxon>Verrucomicrobiota</taxon>
        <taxon>Opitutia</taxon>
        <taxon>Opitutales</taxon>
        <taxon>Opitutaceae</taxon>
        <taxon>Termitidicoccus</taxon>
    </lineage>
</organism>
<comment type="similarity">
    <text evidence="3">Belongs to the OpgD/OpgG family.</text>
</comment>
<reference evidence="9 10" key="1">
    <citation type="submission" date="2016-01" db="EMBL/GenBank/DDBJ databases">
        <title>High potential of lignocellulose degradation of a new Verrucomicrobia species.</title>
        <authorList>
            <person name="Wang Y."/>
            <person name="Shi Y."/>
            <person name="Qiu Z."/>
            <person name="Liu S."/>
            <person name="Yang H."/>
        </authorList>
    </citation>
    <scope>NUCLEOTIDE SEQUENCE [LARGE SCALE GENOMIC DNA]</scope>
    <source>
        <strain evidence="9 10">TSB47</strain>
    </source>
</reference>
<evidence type="ECO:0000259" key="8">
    <source>
        <dbReference type="Pfam" id="PF04349"/>
    </source>
</evidence>
<evidence type="ECO:0000256" key="5">
    <source>
        <dbReference type="ARBA" id="ARBA00022729"/>
    </source>
</evidence>
<dbReference type="Proteomes" id="UP000078486">
    <property type="component" value="Unassembled WGS sequence"/>
</dbReference>
<feature type="signal peptide" evidence="7">
    <location>
        <begin position="1"/>
        <end position="35"/>
    </location>
</feature>
<feature type="domain" description="Glucan biosynthesis periplasmic MdoG C-terminal" evidence="8">
    <location>
        <begin position="47"/>
        <end position="530"/>
    </location>
</feature>
<evidence type="ECO:0000256" key="4">
    <source>
        <dbReference type="ARBA" id="ARBA00015376"/>
    </source>
</evidence>
<dbReference type="InterPro" id="IPR007444">
    <property type="entry name" value="Glucan_biosyn_MdoG_C"/>
</dbReference>
<sequence length="532" mass="58849">MTPSIKPRAHTMQRISTSAVLAAALFCISAMPGSAQTSARASRGAPFSFELLQARARDLAAAPYQVRASRVPPVLQNLDYDQHRDIRFDPAQSLWRAEKLPFQLQFFHPGFIHRHTVQIHEVVDGYERPIPFAQKLFDYGKNTGLDGTIPSDMGFSGLRVSAPLNTRDYFDELVVFQGASYFRALPRGARYGLSARGLALNTAEPGGEEFPVFEEFWVVRPKPGAREIVIHALLDSPSATGAYQFSITPGDDTVARVRAALFLRAGAEKTVRILGVAPLTSMFWFGENSADRFEDLRPEVHDSDGLAIHTGTGEWIWRPLDNPRAVRTAAFSDQNPRGFGLAQRDRAFSSYEDIEAAYHLRPSAWVEPVGDWGSGEVRLVEIPTPDETNDNIVAFWVPGQLPPAGRPLTLEYRLHWHTGAASGARPPDGRVIATRQGHSKTHEPDLWRFWVDFDGDGLAGLPADAKGIEAVVTVGDGAKLVHSGVEKNPFNRTWRAAFAIRPDGSGKPVELRCFLRDTGAALTETWSYLWNQ</sequence>
<dbReference type="AlphaFoldDB" id="A0A178IPW2"/>
<protein>
    <recommendedName>
        <fullName evidence="4">Glucans biosynthesis protein G</fullName>
    </recommendedName>
</protein>
<proteinExistence type="inferred from homology"/>
<evidence type="ECO:0000256" key="6">
    <source>
        <dbReference type="ARBA" id="ARBA00022764"/>
    </source>
</evidence>
<dbReference type="PANTHER" id="PTHR30504">
    <property type="entry name" value="GLUCANS BIOSYNTHESIS PROTEIN"/>
    <property type="match status" value="1"/>
</dbReference>
<evidence type="ECO:0000256" key="2">
    <source>
        <dbReference type="ARBA" id="ARBA00005001"/>
    </source>
</evidence>
<dbReference type="PIRSF" id="PIRSF006281">
    <property type="entry name" value="MdoG"/>
    <property type="match status" value="1"/>
</dbReference>
<dbReference type="InterPro" id="IPR014438">
    <property type="entry name" value="Glucan_biosyn_MdoG/MdoD"/>
</dbReference>
<dbReference type="InterPro" id="IPR013783">
    <property type="entry name" value="Ig-like_fold"/>
</dbReference>
<dbReference type="GO" id="GO:0030246">
    <property type="term" value="F:carbohydrate binding"/>
    <property type="evidence" value="ECO:0007669"/>
    <property type="project" value="InterPro"/>
</dbReference>
<comment type="caution">
    <text evidence="9">The sequence shown here is derived from an EMBL/GenBank/DDBJ whole genome shotgun (WGS) entry which is preliminary data.</text>
</comment>
<dbReference type="SUPFAM" id="SSF81296">
    <property type="entry name" value="E set domains"/>
    <property type="match status" value="1"/>
</dbReference>
<keyword evidence="5 7" id="KW-0732">Signal</keyword>
<dbReference type="InterPro" id="IPR014718">
    <property type="entry name" value="GH-type_carb-bd"/>
</dbReference>
<dbReference type="SUPFAM" id="SSF74650">
    <property type="entry name" value="Galactose mutarotase-like"/>
    <property type="match status" value="1"/>
</dbReference>
<comment type="pathway">
    <text evidence="2">Glycan metabolism; osmoregulated periplasmic glucan (OPG) biosynthesis.</text>
</comment>
<evidence type="ECO:0000256" key="7">
    <source>
        <dbReference type="SAM" id="SignalP"/>
    </source>
</evidence>
<dbReference type="InterPro" id="IPR014756">
    <property type="entry name" value="Ig_E-set"/>
</dbReference>
<dbReference type="EMBL" id="LRRQ01000031">
    <property type="protein sequence ID" value="OAM91285.1"/>
    <property type="molecule type" value="Genomic_DNA"/>
</dbReference>
<evidence type="ECO:0000256" key="3">
    <source>
        <dbReference type="ARBA" id="ARBA00009284"/>
    </source>
</evidence>
<dbReference type="STRING" id="1184151.AW736_03910"/>
<evidence type="ECO:0000313" key="9">
    <source>
        <dbReference type="EMBL" id="OAM91285.1"/>
    </source>
</evidence>
<dbReference type="Gene3D" id="2.60.40.10">
    <property type="entry name" value="Immunoglobulins"/>
    <property type="match status" value="1"/>
</dbReference>